<organism evidence="1 2">
    <name type="scientific">Adineta ricciae</name>
    <name type="common">Rotifer</name>
    <dbReference type="NCBI Taxonomy" id="249248"/>
    <lineage>
        <taxon>Eukaryota</taxon>
        <taxon>Metazoa</taxon>
        <taxon>Spiralia</taxon>
        <taxon>Gnathifera</taxon>
        <taxon>Rotifera</taxon>
        <taxon>Eurotatoria</taxon>
        <taxon>Bdelloidea</taxon>
        <taxon>Adinetida</taxon>
        <taxon>Adinetidae</taxon>
        <taxon>Adineta</taxon>
    </lineage>
</organism>
<reference evidence="1" key="1">
    <citation type="submission" date="2021-02" db="EMBL/GenBank/DDBJ databases">
        <authorList>
            <person name="Nowell W R."/>
        </authorList>
    </citation>
    <scope>NUCLEOTIDE SEQUENCE</scope>
</reference>
<evidence type="ECO:0000313" key="2">
    <source>
        <dbReference type="Proteomes" id="UP000663852"/>
    </source>
</evidence>
<accession>A0A813Z845</accession>
<dbReference type="EMBL" id="CAJNOJ010000032">
    <property type="protein sequence ID" value="CAF0894916.1"/>
    <property type="molecule type" value="Genomic_DNA"/>
</dbReference>
<protein>
    <submittedName>
        <fullName evidence="1">Uncharacterized protein</fullName>
    </submittedName>
</protein>
<proteinExistence type="predicted"/>
<evidence type="ECO:0000313" key="1">
    <source>
        <dbReference type="EMBL" id="CAF0894916.1"/>
    </source>
</evidence>
<dbReference type="Proteomes" id="UP000663852">
    <property type="component" value="Unassembled WGS sequence"/>
</dbReference>
<sequence length="78" mass="8675">MCSKTDLPSSKQFGVDVITSENENRMVHVSVGANFYPAQYEKSAVEASDENISNMDVNDLGQIEVVVIVYIHYFANSQ</sequence>
<comment type="caution">
    <text evidence="1">The sequence shown here is derived from an EMBL/GenBank/DDBJ whole genome shotgun (WGS) entry which is preliminary data.</text>
</comment>
<name>A0A813Z845_ADIRI</name>
<dbReference type="AlphaFoldDB" id="A0A813Z845"/>
<gene>
    <name evidence="1" type="ORF">EDS130_LOCUS9474</name>
</gene>